<sequence length="371" mass="41075">MLFGYDLRTLWRDWLAAMESLHGYPPLSWFEVAPVVRLRLPDGRDVRWHQGQVQPAALSLAKDASGESFALLLPDELVLTKQLHLPLLPAEQVAEAVWLNIHSSSPFASDDIAWGYQSRPHADGGLEVALAFASRAQIAVRLEAQSPSGWPVQHTEVWASGAFGLEQPVVLQGYAEARRSQRVRQMRRRTWLSLLVLGVLLACLLVTPVLQLQWKAHQAEAAYQSLWRETQTLSAQRDAFAKTLEELEVVKTGMAGSVNVLEALKTLTEQLPADAHLRLFQWENNTIQISAYADNAAAVLQTLGQTGLFEEVRFSRAVTRQPYMNKDDFSAQLVLKPGSFAIPMNIPNPPPVPEAPPPIPDAVPATGEPQP</sequence>
<feature type="compositionally biased region" description="Pro residues" evidence="1">
    <location>
        <begin position="346"/>
        <end position="361"/>
    </location>
</feature>
<dbReference type="EMBL" id="FQUZ01000004">
    <property type="protein sequence ID" value="SHE59347.1"/>
    <property type="molecule type" value="Genomic_DNA"/>
</dbReference>
<keyword evidence="2" id="KW-0812">Transmembrane</keyword>
<dbReference type="PANTHER" id="PTHR40278:SF1">
    <property type="entry name" value="DNA UTILIZATION PROTEIN HOFN"/>
    <property type="match status" value="1"/>
</dbReference>
<organism evidence="3 4">
    <name type="scientific">Lampropedia hyalina DSM 16112</name>
    <dbReference type="NCBI Taxonomy" id="1122156"/>
    <lineage>
        <taxon>Bacteria</taxon>
        <taxon>Pseudomonadati</taxon>
        <taxon>Pseudomonadota</taxon>
        <taxon>Betaproteobacteria</taxon>
        <taxon>Burkholderiales</taxon>
        <taxon>Comamonadaceae</taxon>
        <taxon>Lampropedia</taxon>
    </lineage>
</organism>
<accession>A0A1M4URT1</accession>
<keyword evidence="4" id="KW-1185">Reference proteome</keyword>
<keyword evidence="2" id="KW-1133">Transmembrane helix</keyword>
<dbReference type="AlphaFoldDB" id="A0A1M4URT1"/>
<keyword evidence="2" id="KW-0472">Membrane</keyword>
<dbReference type="InterPro" id="IPR007813">
    <property type="entry name" value="PilN"/>
</dbReference>
<evidence type="ECO:0000256" key="1">
    <source>
        <dbReference type="SAM" id="MobiDB-lite"/>
    </source>
</evidence>
<dbReference type="InterPro" id="IPR052534">
    <property type="entry name" value="Extracell_DNA_Util/SecSys_Comp"/>
</dbReference>
<gene>
    <name evidence="3" type="ORF">SAMN02745117_00552</name>
</gene>
<name>A0A1M4URT1_9BURK</name>
<proteinExistence type="predicted"/>
<protein>
    <submittedName>
        <fullName evidence="3">General secretion pathway protein L</fullName>
    </submittedName>
</protein>
<dbReference type="PANTHER" id="PTHR40278">
    <property type="entry name" value="DNA UTILIZATION PROTEIN HOFN"/>
    <property type="match status" value="1"/>
</dbReference>
<dbReference type="Proteomes" id="UP000184327">
    <property type="component" value="Unassembled WGS sequence"/>
</dbReference>
<evidence type="ECO:0000256" key="2">
    <source>
        <dbReference type="SAM" id="Phobius"/>
    </source>
</evidence>
<dbReference type="Pfam" id="PF05137">
    <property type="entry name" value="PilN"/>
    <property type="match status" value="1"/>
</dbReference>
<evidence type="ECO:0000313" key="4">
    <source>
        <dbReference type="Proteomes" id="UP000184327"/>
    </source>
</evidence>
<reference evidence="3 4" key="1">
    <citation type="submission" date="2016-11" db="EMBL/GenBank/DDBJ databases">
        <authorList>
            <person name="Jaros S."/>
            <person name="Januszkiewicz K."/>
            <person name="Wedrychowicz H."/>
        </authorList>
    </citation>
    <scope>NUCLEOTIDE SEQUENCE [LARGE SCALE GENOMIC DNA]</scope>
    <source>
        <strain evidence="3 4">DSM 16112</strain>
    </source>
</reference>
<dbReference type="STRING" id="1122156.SAMN02745117_00552"/>
<feature type="region of interest" description="Disordered" evidence="1">
    <location>
        <begin position="346"/>
        <end position="371"/>
    </location>
</feature>
<feature type="transmembrane region" description="Helical" evidence="2">
    <location>
        <begin position="191"/>
        <end position="210"/>
    </location>
</feature>
<evidence type="ECO:0000313" key="3">
    <source>
        <dbReference type="EMBL" id="SHE59347.1"/>
    </source>
</evidence>